<gene>
    <name evidence="2" type="ORF">GCM10009550_65860</name>
</gene>
<reference evidence="3" key="1">
    <citation type="journal article" date="2019" name="Int. J. Syst. Evol. Microbiol.">
        <title>The Global Catalogue of Microorganisms (GCM) 10K type strain sequencing project: providing services to taxonomists for standard genome sequencing and annotation.</title>
        <authorList>
            <consortium name="The Broad Institute Genomics Platform"/>
            <consortium name="The Broad Institute Genome Sequencing Center for Infectious Disease"/>
            <person name="Wu L."/>
            <person name="Ma J."/>
        </authorList>
    </citation>
    <scope>NUCLEOTIDE SEQUENCE [LARGE SCALE GENOMIC DNA]</scope>
    <source>
        <strain evidence="3">JCM 10696</strain>
    </source>
</reference>
<evidence type="ECO:0000313" key="2">
    <source>
        <dbReference type="EMBL" id="GAA0965507.1"/>
    </source>
</evidence>
<organism evidence="2 3">
    <name type="scientific">Actinocorallia libanotica</name>
    <dbReference type="NCBI Taxonomy" id="46162"/>
    <lineage>
        <taxon>Bacteria</taxon>
        <taxon>Bacillati</taxon>
        <taxon>Actinomycetota</taxon>
        <taxon>Actinomycetes</taxon>
        <taxon>Streptosporangiales</taxon>
        <taxon>Thermomonosporaceae</taxon>
        <taxon>Actinocorallia</taxon>
    </lineage>
</organism>
<feature type="region of interest" description="Disordered" evidence="1">
    <location>
        <begin position="1"/>
        <end position="59"/>
    </location>
</feature>
<evidence type="ECO:0000256" key="1">
    <source>
        <dbReference type="SAM" id="MobiDB-lite"/>
    </source>
</evidence>
<sequence length="59" mass="6646">MDTLAAEAREDARAAETLTREADLRAQRAERRGRDRLAHPPAGRLAGPAVQTLRRWRDP</sequence>
<keyword evidence="3" id="KW-1185">Reference proteome</keyword>
<comment type="caution">
    <text evidence="2">The sequence shown here is derived from an EMBL/GenBank/DDBJ whole genome shotgun (WGS) entry which is preliminary data.</text>
</comment>
<protein>
    <submittedName>
        <fullName evidence="2">Uncharacterized protein</fullName>
    </submittedName>
</protein>
<proteinExistence type="predicted"/>
<accession>A0ABP4CCK0</accession>
<name>A0ABP4CCK0_9ACTN</name>
<feature type="compositionally biased region" description="Basic and acidic residues" evidence="1">
    <location>
        <begin position="7"/>
        <end position="38"/>
    </location>
</feature>
<dbReference type="Proteomes" id="UP001500665">
    <property type="component" value="Unassembled WGS sequence"/>
</dbReference>
<evidence type="ECO:0000313" key="3">
    <source>
        <dbReference type="Proteomes" id="UP001500665"/>
    </source>
</evidence>
<dbReference type="EMBL" id="BAAAHH010000038">
    <property type="protein sequence ID" value="GAA0965507.1"/>
    <property type="molecule type" value="Genomic_DNA"/>
</dbReference>